<organism evidence="2 3">
    <name type="scientific">Dactylosporangium maewongense</name>
    <dbReference type="NCBI Taxonomy" id="634393"/>
    <lineage>
        <taxon>Bacteria</taxon>
        <taxon>Bacillati</taxon>
        <taxon>Actinomycetota</taxon>
        <taxon>Actinomycetes</taxon>
        <taxon>Micromonosporales</taxon>
        <taxon>Micromonosporaceae</taxon>
        <taxon>Dactylosporangium</taxon>
    </lineage>
</organism>
<dbReference type="Gene3D" id="1.10.530.10">
    <property type="match status" value="1"/>
</dbReference>
<accession>A0ABN2C9I5</accession>
<protein>
    <recommendedName>
        <fullName evidence="4">Transglycosylase SLT domain-containing protein</fullName>
    </recommendedName>
</protein>
<dbReference type="RefSeq" id="WP_344510095.1">
    <property type="nucleotide sequence ID" value="NZ_BAAAQD010000023.1"/>
</dbReference>
<evidence type="ECO:0008006" key="4">
    <source>
        <dbReference type="Google" id="ProtNLM"/>
    </source>
</evidence>
<reference evidence="2 3" key="1">
    <citation type="journal article" date="2019" name="Int. J. Syst. Evol. Microbiol.">
        <title>The Global Catalogue of Microorganisms (GCM) 10K type strain sequencing project: providing services to taxonomists for standard genome sequencing and annotation.</title>
        <authorList>
            <consortium name="The Broad Institute Genomics Platform"/>
            <consortium name="The Broad Institute Genome Sequencing Center for Infectious Disease"/>
            <person name="Wu L."/>
            <person name="Ma J."/>
        </authorList>
    </citation>
    <scope>NUCLEOTIDE SEQUENCE [LARGE SCALE GENOMIC DNA]</scope>
    <source>
        <strain evidence="2 3">JCM 15933</strain>
    </source>
</reference>
<proteinExistence type="predicted"/>
<dbReference type="Proteomes" id="UP001501470">
    <property type="component" value="Unassembled WGS sequence"/>
</dbReference>
<evidence type="ECO:0000256" key="1">
    <source>
        <dbReference type="SAM" id="MobiDB-lite"/>
    </source>
</evidence>
<name>A0ABN2C9I5_9ACTN</name>
<comment type="caution">
    <text evidence="2">The sequence shown here is derived from an EMBL/GenBank/DDBJ whole genome shotgun (WGS) entry which is preliminary data.</text>
</comment>
<sequence length="445" mass="48372">MPSALSRFMAAIRSVESGGDYHIAGPPTPYGRASGAYQFIDSTWNNFKGYPTARSAPPAVQDQKAAQLMSSYHREFGRWDLVAVAWHAGEGTARRVAHDPSYLNRLSDGYLPTSAYVQRVLHRAGLAAGGGGGTQGNGGGSSGGVRGGGGEGLPMRPWQLPRNITGKHGRIAIDPPLLSRLARQLTDNLATVDSVYHRTKRATADVHRMRFADPATGRRLHAALDDVLDGQHGLRLVPGYLSRDVGYLLEARDRALRADSDNRHERRGVERLIASLAARHGTGTRRDVAHLLRDLYRRDSAHTRKHLPTSPASSPPAHRPPGLSAVNLGHAWGGSKSIFDQFVTPFLRKEGLAAGSQKRPTDSVPGPATSDHFVGSRSSYAIDYPTFSGEDEARALARAMGNRSWQPNSYDSFVVKVDGAQFRVQILWGARIDHADHVHVGIHRL</sequence>
<feature type="compositionally biased region" description="Gly residues" evidence="1">
    <location>
        <begin position="128"/>
        <end position="152"/>
    </location>
</feature>
<dbReference type="SUPFAM" id="SSF53955">
    <property type="entry name" value="Lysozyme-like"/>
    <property type="match status" value="1"/>
</dbReference>
<gene>
    <name evidence="2" type="ORF">GCM10009827_088320</name>
</gene>
<feature type="region of interest" description="Disordered" evidence="1">
    <location>
        <begin position="299"/>
        <end position="325"/>
    </location>
</feature>
<feature type="region of interest" description="Disordered" evidence="1">
    <location>
        <begin position="128"/>
        <end position="154"/>
    </location>
</feature>
<evidence type="ECO:0000313" key="2">
    <source>
        <dbReference type="EMBL" id="GAA1553884.1"/>
    </source>
</evidence>
<keyword evidence="3" id="KW-1185">Reference proteome</keyword>
<dbReference type="EMBL" id="BAAAQD010000023">
    <property type="protein sequence ID" value="GAA1553884.1"/>
    <property type="molecule type" value="Genomic_DNA"/>
</dbReference>
<dbReference type="InterPro" id="IPR023346">
    <property type="entry name" value="Lysozyme-like_dom_sf"/>
</dbReference>
<evidence type="ECO:0000313" key="3">
    <source>
        <dbReference type="Proteomes" id="UP001501470"/>
    </source>
</evidence>